<dbReference type="SUPFAM" id="SSF52540">
    <property type="entry name" value="P-loop containing nucleoside triphosphate hydrolases"/>
    <property type="match status" value="1"/>
</dbReference>
<keyword evidence="3 5" id="KW-0378">Hydrolase</keyword>
<proteinExistence type="inferred from homology"/>
<sequence>MDEMGLGPNGGLMACFDFLLENLDWLDSRLDPTGDEPDVDLGPVGEESLVIFDCPGQIELYTHAPVLPNLIAHLRRHQGFQLCAAYLLESTFVVDRAKYFAGTLSAMSAMLMLEVPHLNILSKMDLVRKQVSRRELKRFMDPDPTIMAEEATAATNPRWHDLNMAVVGLIESFAMVQFLPLESQEEDSVRTVLSYIDDMIGWSEVQEPKMPEQEEVEPEEV</sequence>
<dbReference type="InterPro" id="IPR027417">
    <property type="entry name" value="P-loop_NTPase"/>
</dbReference>
<gene>
    <name evidence="6" type="ORF">BJ508DRAFT_410730</name>
</gene>
<dbReference type="PANTHER" id="PTHR21231">
    <property type="entry name" value="XPA-BINDING PROTEIN 1-RELATED"/>
    <property type="match status" value="1"/>
</dbReference>
<reference evidence="6 7" key="1">
    <citation type="journal article" date="2018" name="Nat. Ecol. Evol.">
        <title>Pezizomycetes genomes reveal the molecular basis of ectomycorrhizal truffle lifestyle.</title>
        <authorList>
            <person name="Murat C."/>
            <person name="Payen T."/>
            <person name="Noel B."/>
            <person name="Kuo A."/>
            <person name="Morin E."/>
            <person name="Chen J."/>
            <person name="Kohler A."/>
            <person name="Krizsan K."/>
            <person name="Balestrini R."/>
            <person name="Da Silva C."/>
            <person name="Montanini B."/>
            <person name="Hainaut M."/>
            <person name="Levati E."/>
            <person name="Barry K.W."/>
            <person name="Belfiori B."/>
            <person name="Cichocki N."/>
            <person name="Clum A."/>
            <person name="Dockter R.B."/>
            <person name="Fauchery L."/>
            <person name="Guy J."/>
            <person name="Iotti M."/>
            <person name="Le Tacon F."/>
            <person name="Lindquist E.A."/>
            <person name="Lipzen A."/>
            <person name="Malagnac F."/>
            <person name="Mello A."/>
            <person name="Molinier V."/>
            <person name="Miyauchi S."/>
            <person name="Poulain J."/>
            <person name="Riccioni C."/>
            <person name="Rubini A."/>
            <person name="Sitrit Y."/>
            <person name="Splivallo R."/>
            <person name="Traeger S."/>
            <person name="Wang M."/>
            <person name="Zifcakova L."/>
            <person name="Wipf D."/>
            <person name="Zambonelli A."/>
            <person name="Paolocci F."/>
            <person name="Nowrousian M."/>
            <person name="Ottonello S."/>
            <person name="Baldrian P."/>
            <person name="Spatafora J.W."/>
            <person name="Henrissat B."/>
            <person name="Nagy L.G."/>
            <person name="Aury J.M."/>
            <person name="Wincker P."/>
            <person name="Grigoriev I.V."/>
            <person name="Bonfante P."/>
            <person name="Martin F.M."/>
        </authorList>
    </citation>
    <scope>NUCLEOTIDE SEQUENCE [LARGE SCALE GENOMIC DNA]</scope>
    <source>
        <strain evidence="6 7">RN42</strain>
    </source>
</reference>
<dbReference type="AlphaFoldDB" id="A0A3N4ISK2"/>
<dbReference type="Gene3D" id="3.40.50.300">
    <property type="entry name" value="P-loop containing nucleotide triphosphate hydrolases"/>
    <property type="match status" value="1"/>
</dbReference>
<protein>
    <recommendedName>
        <fullName evidence="5">GPN-loop GTPase 3</fullName>
    </recommendedName>
</protein>
<keyword evidence="4 5" id="KW-0342">GTP-binding</keyword>
<dbReference type="InterPro" id="IPR004130">
    <property type="entry name" value="Gpn"/>
</dbReference>
<dbReference type="Pfam" id="PF03029">
    <property type="entry name" value="ATP_bind_1"/>
    <property type="match status" value="1"/>
</dbReference>
<name>A0A3N4ISK2_ASCIM</name>
<evidence type="ECO:0000256" key="4">
    <source>
        <dbReference type="ARBA" id="ARBA00023134"/>
    </source>
</evidence>
<dbReference type="GO" id="GO:0005525">
    <property type="term" value="F:GTP binding"/>
    <property type="evidence" value="ECO:0007669"/>
    <property type="project" value="UniProtKB-KW"/>
</dbReference>
<evidence type="ECO:0000256" key="2">
    <source>
        <dbReference type="ARBA" id="ARBA00022741"/>
    </source>
</evidence>
<accession>A0A3N4ISK2</accession>
<keyword evidence="7" id="KW-1185">Reference proteome</keyword>
<dbReference type="Proteomes" id="UP000275078">
    <property type="component" value="Unassembled WGS sequence"/>
</dbReference>
<evidence type="ECO:0000256" key="3">
    <source>
        <dbReference type="ARBA" id="ARBA00022801"/>
    </source>
</evidence>
<dbReference type="OrthoDB" id="5839at2759"/>
<dbReference type="STRING" id="1160509.A0A3N4ISK2"/>
<dbReference type="GO" id="GO:0003924">
    <property type="term" value="F:GTPase activity"/>
    <property type="evidence" value="ECO:0007669"/>
    <property type="project" value="TreeGrafter"/>
</dbReference>
<dbReference type="PANTHER" id="PTHR21231:SF7">
    <property type="entry name" value="GPN-LOOP GTPASE 3"/>
    <property type="match status" value="1"/>
</dbReference>
<comment type="subunit">
    <text evidence="5">Binds to RNA polymerase II (RNAPII).</text>
</comment>
<evidence type="ECO:0000313" key="7">
    <source>
        <dbReference type="Proteomes" id="UP000275078"/>
    </source>
</evidence>
<organism evidence="6 7">
    <name type="scientific">Ascobolus immersus RN42</name>
    <dbReference type="NCBI Taxonomy" id="1160509"/>
    <lineage>
        <taxon>Eukaryota</taxon>
        <taxon>Fungi</taxon>
        <taxon>Dikarya</taxon>
        <taxon>Ascomycota</taxon>
        <taxon>Pezizomycotina</taxon>
        <taxon>Pezizomycetes</taxon>
        <taxon>Pezizales</taxon>
        <taxon>Ascobolaceae</taxon>
        <taxon>Ascobolus</taxon>
    </lineage>
</organism>
<keyword evidence="2 5" id="KW-0547">Nucleotide-binding</keyword>
<comment type="function">
    <text evidence="5">Small GTPase required for proper nuclear import of RNA polymerase II and III (RNAPII and RNAPIII). May act at an RNAP assembly step prior to nuclear import.</text>
</comment>
<evidence type="ECO:0000256" key="1">
    <source>
        <dbReference type="ARBA" id="ARBA00005290"/>
    </source>
</evidence>
<evidence type="ECO:0000256" key="5">
    <source>
        <dbReference type="RuleBase" id="RU365059"/>
    </source>
</evidence>
<comment type="similarity">
    <text evidence="1 5">Belongs to the GPN-loop GTPase family.</text>
</comment>
<evidence type="ECO:0000313" key="6">
    <source>
        <dbReference type="EMBL" id="RPA87191.1"/>
    </source>
</evidence>
<dbReference type="EMBL" id="ML119647">
    <property type="protein sequence ID" value="RPA87191.1"/>
    <property type="molecule type" value="Genomic_DNA"/>
</dbReference>